<proteinExistence type="predicted"/>
<dbReference type="InterPro" id="IPR022627">
    <property type="entry name" value="DUF3502"/>
</dbReference>
<dbReference type="InterPro" id="IPR050490">
    <property type="entry name" value="Bact_solute-bd_prot1"/>
</dbReference>
<dbReference type="Pfam" id="PF01547">
    <property type="entry name" value="SBP_bac_1"/>
    <property type="match status" value="1"/>
</dbReference>
<dbReference type="PANTHER" id="PTHR43649:SF17">
    <property type="entry name" value="ABC TRANSPORTER SOLUTE BINDING PROTEIN-SUGAR TRANSPORT"/>
    <property type="match status" value="1"/>
</dbReference>
<comment type="caution">
    <text evidence="4">The sequence shown here is derived from an EMBL/GenBank/DDBJ whole genome shotgun (WGS) entry which is preliminary data.</text>
</comment>
<evidence type="ECO:0000313" key="4">
    <source>
        <dbReference type="EMBL" id="GKX30774.1"/>
    </source>
</evidence>
<feature type="domain" description="DUF3502" evidence="3">
    <location>
        <begin position="450"/>
        <end position="518"/>
    </location>
</feature>
<name>A0A9W5YF29_9FIRM</name>
<feature type="compositionally biased region" description="Low complexity" evidence="1">
    <location>
        <begin position="39"/>
        <end position="50"/>
    </location>
</feature>
<gene>
    <name evidence="4" type="ORF">SH1V18_32540</name>
</gene>
<feature type="region of interest" description="Disordered" evidence="1">
    <location>
        <begin position="34"/>
        <end position="53"/>
    </location>
</feature>
<dbReference type="PROSITE" id="PS51257">
    <property type="entry name" value="PROKAR_LIPOPROTEIN"/>
    <property type="match status" value="1"/>
</dbReference>
<dbReference type="EMBL" id="BRLB01000011">
    <property type="protein sequence ID" value="GKX30774.1"/>
    <property type="molecule type" value="Genomic_DNA"/>
</dbReference>
<evidence type="ECO:0000256" key="2">
    <source>
        <dbReference type="SAM" id="SignalP"/>
    </source>
</evidence>
<dbReference type="Gene3D" id="3.40.190.10">
    <property type="entry name" value="Periplasmic binding protein-like II"/>
    <property type="match status" value="2"/>
</dbReference>
<reference evidence="4" key="1">
    <citation type="submission" date="2022-06" db="EMBL/GenBank/DDBJ databases">
        <title>Vallitalea longa sp. nov., an anaerobic bacterium isolated from marine sediment.</title>
        <authorList>
            <person name="Hirano S."/>
            <person name="Terahara T."/>
            <person name="Mori K."/>
            <person name="Hamada M."/>
            <person name="Matsumoto R."/>
            <person name="Kobayashi T."/>
        </authorList>
    </citation>
    <scope>NUCLEOTIDE SEQUENCE</scope>
    <source>
        <strain evidence="4">SH18-1</strain>
    </source>
</reference>
<evidence type="ECO:0000259" key="3">
    <source>
        <dbReference type="Pfam" id="PF12010"/>
    </source>
</evidence>
<feature type="chain" id="PRO_5040971775" evidence="2">
    <location>
        <begin position="22"/>
        <end position="520"/>
    </location>
</feature>
<protein>
    <submittedName>
        <fullName evidence="4">ABC transporter substrate-binding protein</fullName>
    </submittedName>
</protein>
<evidence type="ECO:0000313" key="5">
    <source>
        <dbReference type="Proteomes" id="UP001144256"/>
    </source>
</evidence>
<dbReference type="Proteomes" id="UP001144256">
    <property type="component" value="Unassembled WGS sequence"/>
</dbReference>
<keyword evidence="2" id="KW-0732">Signal</keyword>
<feature type="signal peptide" evidence="2">
    <location>
        <begin position="1"/>
        <end position="21"/>
    </location>
</feature>
<dbReference type="Pfam" id="PF12010">
    <property type="entry name" value="DUF3502"/>
    <property type="match status" value="1"/>
</dbReference>
<evidence type="ECO:0000256" key="1">
    <source>
        <dbReference type="SAM" id="MobiDB-lite"/>
    </source>
</evidence>
<dbReference type="RefSeq" id="WP_281817250.1">
    <property type="nucleotide sequence ID" value="NZ_BRLB01000011.1"/>
</dbReference>
<organism evidence="4 5">
    <name type="scientific">Vallitalea longa</name>
    <dbReference type="NCBI Taxonomy" id="2936439"/>
    <lineage>
        <taxon>Bacteria</taxon>
        <taxon>Bacillati</taxon>
        <taxon>Bacillota</taxon>
        <taxon>Clostridia</taxon>
        <taxon>Lachnospirales</taxon>
        <taxon>Vallitaleaceae</taxon>
        <taxon>Vallitalea</taxon>
    </lineage>
</organism>
<sequence length="520" mass="59054">MKCKFVSFILIIVFVLTSTLAGCQKSESQLKVKEKEIDSSNTETDSNDSTKSADELEPVVLKWYIAGSEQPGLSEVVEEFNKRIKEKINATVDITVTDWGSYQQKIQLMIASGEEFDLCFTSYWLNNYLQNVGKNAFIPIDDLLNEYAPNAYKQIPEKLWDTVRVKGKIYGFINYQIACHQPVIFINKEYAEKYNFDTSSVKTIADIEPFVKNIVENEPDKIPMNLNSGNSSLDTLFYDSEIKIEELTGRRIPGAIRIDDSTATAVNQYKLDEYYNIFKLAKRWHDMNFWRKDLATVTDTSAERKAGKFVIETGGTYKPGVEGDLAAQIAGSKPSDWITITFGDPYLGSNQGAGTMHAISKTSKNPERAMMLLELINTDKELYNLLCYGIEGKHYNKIDENHVEPVENSTYNPNTDWEFGYQFNAYYKKGVKNGTWEETIELNEAAKPSPVLGFSFDSEPVKSEIAKCQAIVDEFVPLLATGSVELDKYYNEFIDKLEKAGSEIIVAELQRQIDEWKKTK</sequence>
<dbReference type="PANTHER" id="PTHR43649">
    <property type="entry name" value="ARABINOSE-BINDING PROTEIN-RELATED"/>
    <property type="match status" value="1"/>
</dbReference>
<dbReference type="AlphaFoldDB" id="A0A9W5YF29"/>
<keyword evidence="5" id="KW-1185">Reference proteome</keyword>
<accession>A0A9W5YF29</accession>
<dbReference type="SUPFAM" id="SSF53850">
    <property type="entry name" value="Periplasmic binding protein-like II"/>
    <property type="match status" value="1"/>
</dbReference>
<dbReference type="InterPro" id="IPR006059">
    <property type="entry name" value="SBP"/>
</dbReference>